<evidence type="ECO:0000256" key="1">
    <source>
        <dbReference type="ARBA" id="ARBA00009437"/>
    </source>
</evidence>
<dbReference type="AlphaFoldDB" id="A0A2M9WD59"/>
<dbReference type="Proteomes" id="UP000232062">
    <property type="component" value="Unassembled WGS sequence"/>
</dbReference>
<dbReference type="SUPFAM" id="SSF46785">
    <property type="entry name" value="Winged helix' DNA-binding domain"/>
    <property type="match status" value="1"/>
</dbReference>
<dbReference type="FunFam" id="1.10.10.10:FF:000001">
    <property type="entry name" value="LysR family transcriptional regulator"/>
    <property type="match status" value="1"/>
</dbReference>
<evidence type="ECO:0000313" key="6">
    <source>
        <dbReference type="EMBL" id="PJZ05476.1"/>
    </source>
</evidence>
<dbReference type="InterPro" id="IPR000847">
    <property type="entry name" value="LysR_HTH_N"/>
</dbReference>
<dbReference type="PRINTS" id="PR00039">
    <property type="entry name" value="HTHLYSR"/>
</dbReference>
<evidence type="ECO:0000259" key="5">
    <source>
        <dbReference type="PROSITE" id="PS50931"/>
    </source>
</evidence>
<dbReference type="Pfam" id="PF00126">
    <property type="entry name" value="HTH_1"/>
    <property type="match status" value="1"/>
</dbReference>
<keyword evidence="7" id="KW-1185">Reference proteome</keyword>
<evidence type="ECO:0000256" key="4">
    <source>
        <dbReference type="ARBA" id="ARBA00023163"/>
    </source>
</evidence>
<gene>
    <name evidence="6" type="ORF">PRCB_11140</name>
</gene>
<dbReference type="InterPro" id="IPR036388">
    <property type="entry name" value="WH-like_DNA-bd_sf"/>
</dbReference>
<keyword evidence="3" id="KW-0238">DNA-binding</keyword>
<dbReference type="EMBL" id="PIQI01000016">
    <property type="protein sequence ID" value="PJZ05476.1"/>
    <property type="molecule type" value="Genomic_DNA"/>
</dbReference>
<dbReference type="InterPro" id="IPR058163">
    <property type="entry name" value="LysR-type_TF_proteobact-type"/>
</dbReference>
<sequence length="295" mass="33330">MHRDHLLNLHTFAVVAQEKSFSKTAALLGTSQSAISHAMNRLEERIGVRLLNRTTRSVSVTQAGMQLLETLRPSLKNIETVLTELESFRDMPSGHIRIASPEHATRQILVPVLAHMLSAYPEISIELDITLQVKDIVEEQYDAGVCIGELLHKDMVALPIGPKMRMAVVGSPEYFTKNRSPVSPSDLKNHRCIGYRRPGNGTIYQWEFESDVQTFRHKPDSTLTVNELDTLIDFALSGTGLICIPDFHILDKLENKTLIEALHNFSAQFEGYYLYYSTRKAPTQAFRILLESLRL</sequence>
<dbReference type="Gene3D" id="3.40.190.290">
    <property type="match status" value="1"/>
</dbReference>
<dbReference type="Gene3D" id="1.10.10.10">
    <property type="entry name" value="Winged helix-like DNA-binding domain superfamily/Winged helix DNA-binding domain"/>
    <property type="match status" value="1"/>
</dbReference>
<comment type="similarity">
    <text evidence="1">Belongs to the LysR transcriptional regulatory family.</text>
</comment>
<dbReference type="SUPFAM" id="SSF53850">
    <property type="entry name" value="Periplasmic binding protein-like II"/>
    <property type="match status" value="1"/>
</dbReference>
<dbReference type="GO" id="GO:0043565">
    <property type="term" value="F:sequence-specific DNA binding"/>
    <property type="evidence" value="ECO:0007669"/>
    <property type="project" value="TreeGrafter"/>
</dbReference>
<keyword evidence="4" id="KW-0804">Transcription</keyword>
<dbReference type="GO" id="GO:0003700">
    <property type="term" value="F:DNA-binding transcription factor activity"/>
    <property type="evidence" value="ECO:0007669"/>
    <property type="project" value="InterPro"/>
</dbReference>
<dbReference type="PROSITE" id="PS50931">
    <property type="entry name" value="HTH_LYSR"/>
    <property type="match status" value="1"/>
</dbReference>
<keyword evidence="2" id="KW-0805">Transcription regulation</keyword>
<evidence type="ECO:0000313" key="7">
    <source>
        <dbReference type="Proteomes" id="UP000232062"/>
    </source>
</evidence>
<proteinExistence type="inferred from homology"/>
<reference evidence="6 7" key="1">
    <citation type="submission" date="2017-11" db="EMBL/GenBank/DDBJ databases">
        <title>The genome sequence of Pantoea rodasii DSM 26611.</title>
        <authorList>
            <person name="Gao J."/>
            <person name="Mao X."/>
            <person name="Sun J."/>
        </authorList>
    </citation>
    <scope>NUCLEOTIDE SEQUENCE [LARGE SCALE GENOMIC DNA]</scope>
    <source>
        <strain evidence="6 7">DSM 26611</strain>
    </source>
</reference>
<organism evidence="6 7">
    <name type="scientific">Pantoea rodasii</name>
    <dbReference type="NCBI Taxonomy" id="1076549"/>
    <lineage>
        <taxon>Bacteria</taxon>
        <taxon>Pseudomonadati</taxon>
        <taxon>Pseudomonadota</taxon>
        <taxon>Gammaproteobacteria</taxon>
        <taxon>Enterobacterales</taxon>
        <taxon>Erwiniaceae</taxon>
        <taxon>Pantoea</taxon>
    </lineage>
</organism>
<dbReference type="RefSeq" id="WP_100701757.1">
    <property type="nucleotide sequence ID" value="NZ_MLFP01000035.1"/>
</dbReference>
<evidence type="ECO:0000256" key="3">
    <source>
        <dbReference type="ARBA" id="ARBA00023125"/>
    </source>
</evidence>
<dbReference type="OrthoDB" id="9813056at2"/>
<protein>
    <submittedName>
        <fullName evidence="6">LysR family transcriptional regulator</fullName>
    </submittedName>
</protein>
<dbReference type="InterPro" id="IPR005119">
    <property type="entry name" value="LysR_subst-bd"/>
</dbReference>
<dbReference type="Pfam" id="PF03466">
    <property type="entry name" value="LysR_substrate"/>
    <property type="match status" value="1"/>
</dbReference>
<name>A0A2M9WD59_9GAMM</name>
<dbReference type="STRING" id="1076549.HA45_22190"/>
<accession>A0A2M9WD59</accession>
<dbReference type="GO" id="GO:0006351">
    <property type="term" value="P:DNA-templated transcription"/>
    <property type="evidence" value="ECO:0007669"/>
    <property type="project" value="TreeGrafter"/>
</dbReference>
<feature type="domain" description="HTH lysR-type" evidence="5">
    <location>
        <begin position="9"/>
        <end position="61"/>
    </location>
</feature>
<dbReference type="InterPro" id="IPR036390">
    <property type="entry name" value="WH_DNA-bd_sf"/>
</dbReference>
<evidence type="ECO:0000256" key="2">
    <source>
        <dbReference type="ARBA" id="ARBA00023015"/>
    </source>
</evidence>
<dbReference type="PANTHER" id="PTHR30537">
    <property type="entry name" value="HTH-TYPE TRANSCRIPTIONAL REGULATOR"/>
    <property type="match status" value="1"/>
</dbReference>
<dbReference type="PANTHER" id="PTHR30537:SF1">
    <property type="entry name" value="HTH-TYPE TRANSCRIPTIONAL REGULATOR PGRR"/>
    <property type="match status" value="1"/>
</dbReference>
<comment type="caution">
    <text evidence="6">The sequence shown here is derived from an EMBL/GenBank/DDBJ whole genome shotgun (WGS) entry which is preliminary data.</text>
</comment>